<dbReference type="SUPFAM" id="SSF50998">
    <property type="entry name" value="Quinoprotein alcohol dehydrogenase-like"/>
    <property type="match status" value="1"/>
</dbReference>
<feature type="region of interest" description="Disordered" evidence="4">
    <location>
        <begin position="46"/>
        <end position="68"/>
    </location>
</feature>
<dbReference type="PANTHER" id="PTHR32303:SF10">
    <property type="entry name" value="OUTER MEMBRANE PROTEIN ASSEMBLY FACTOR BAMB"/>
    <property type="match status" value="1"/>
</dbReference>
<feature type="domain" description="Pyrrolo-quinoline quinone repeat" evidence="6">
    <location>
        <begin position="370"/>
        <end position="502"/>
    </location>
</feature>
<dbReference type="InterPro" id="IPR002372">
    <property type="entry name" value="PQQ_rpt_dom"/>
</dbReference>
<evidence type="ECO:0000259" key="6">
    <source>
        <dbReference type="Pfam" id="PF13360"/>
    </source>
</evidence>
<gene>
    <name evidence="7" type="ORF">B4N89_37905</name>
</gene>
<comment type="similarity">
    <text evidence="2">Belongs to the bacterial PQQ dehydrogenase family.</text>
</comment>
<protein>
    <recommendedName>
        <fullName evidence="5 6">Pyrrolo-quinoline quinone repeat domain-containing protein</fullName>
    </recommendedName>
</protein>
<dbReference type="Gene3D" id="2.140.10.10">
    <property type="entry name" value="Quinoprotein alcohol dehydrogenase-like superfamily"/>
    <property type="match status" value="1"/>
</dbReference>
<reference evidence="7 8" key="1">
    <citation type="submission" date="2017-03" db="EMBL/GenBank/DDBJ databases">
        <title>Draft genome sequence of Streptomyces scabrisporus NF3, endophyte isolated from Amphipterygium adstringens.</title>
        <authorList>
            <person name="Vazquez M."/>
            <person name="Ceapa C.D."/>
            <person name="Rodriguez Luna D."/>
            <person name="Sanchez Esquivel S."/>
        </authorList>
    </citation>
    <scope>NUCLEOTIDE SEQUENCE [LARGE SCALE GENOMIC DNA]</scope>
    <source>
        <strain evidence="7 8">NF3</strain>
    </source>
</reference>
<proteinExistence type="inferred from homology"/>
<dbReference type="AlphaFoldDB" id="A0A1T3NMS6"/>
<dbReference type="SMART" id="SM00564">
    <property type="entry name" value="PQQ"/>
    <property type="match status" value="7"/>
</dbReference>
<keyword evidence="3" id="KW-0560">Oxidoreductase</keyword>
<sequence length="546" mass="58448">MTETCRRLGTRQCVRTGVDVPVFKGRGRIAAMVAVVALLVSGTGAADGAEESYGRPGDWPTWQGDRTGSRHNAAEWRINTHTAGKLIPKWAFAYSKTGFPAKSQPAVVDGSIYFGSPDGKFHALNAKSGATEWSFDLNTVDPNGVVIDGPTVARGKVFFGDNRGFLYALDRKTGRVAWAENTEPHAAGMHTSSPVYHNGRIYVGASSGENINPDRTYPCCTFRGHIDAFDADTGQLAWRHYTVPEPQAVGTWPSGATRFEPSGAGVWSSPIIDPRTDTLYVGTGQLYSGTTGDFDSLLALDARSGAVRWKQQVTKADTWRLLCGFPDNDGYCPGQRDGTALDFDIGATPNLFKVKGRTMVGVGQKSGVYHTFDARTGEVKWRRQLSVPMPGGGLSGLQWGSSYDGKSLYMATYQANPGTLFALNPANGDVRWQTPNPADGCTTGGAAKFPDVCRLAHTPAVSSTHGLVYEGSNDGKMRIYDARDGKVLWTFDTIREFAGVNGPTGFGSAISGNGGAVIADGMLYVQSGYYPGYPSEHGTVLLAFGL</sequence>
<dbReference type="GO" id="GO:0016491">
    <property type="term" value="F:oxidoreductase activity"/>
    <property type="evidence" value="ECO:0007669"/>
    <property type="project" value="UniProtKB-KW"/>
</dbReference>
<feature type="domain" description="Pyrrolo-quinoline quinone repeat" evidence="5">
    <location>
        <begin position="59"/>
        <end position="319"/>
    </location>
</feature>
<name>A0A1T3NMS6_9ACTN</name>
<dbReference type="EMBL" id="MWQN01000003">
    <property type="protein sequence ID" value="OPC78000.1"/>
    <property type="molecule type" value="Genomic_DNA"/>
</dbReference>
<accession>A0A1T3NMS6</accession>
<evidence type="ECO:0000259" key="5">
    <source>
        <dbReference type="Pfam" id="PF01011"/>
    </source>
</evidence>
<dbReference type="Gene3D" id="2.40.10.480">
    <property type="match status" value="1"/>
</dbReference>
<dbReference type="InterPro" id="IPR018391">
    <property type="entry name" value="PQQ_b-propeller_rpt"/>
</dbReference>
<dbReference type="STRING" id="159449.B4N89_37905"/>
<dbReference type="OrthoDB" id="256225at2"/>
<evidence type="ECO:0000256" key="4">
    <source>
        <dbReference type="SAM" id="MobiDB-lite"/>
    </source>
</evidence>
<evidence type="ECO:0000256" key="1">
    <source>
        <dbReference type="ARBA" id="ARBA00001931"/>
    </source>
</evidence>
<dbReference type="PANTHER" id="PTHR32303">
    <property type="entry name" value="QUINOPROTEIN ALCOHOL DEHYDROGENASE (CYTOCHROME C)"/>
    <property type="match status" value="1"/>
</dbReference>
<evidence type="ECO:0000313" key="7">
    <source>
        <dbReference type="EMBL" id="OPC78000.1"/>
    </source>
</evidence>
<keyword evidence="8" id="KW-1185">Reference proteome</keyword>
<evidence type="ECO:0000256" key="2">
    <source>
        <dbReference type="ARBA" id="ARBA00008156"/>
    </source>
</evidence>
<organism evidence="7 8">
    <name type="scientific">Embleya scabrispora</name>
    <dbReference type="NCBI Taxonomy" id="159449"/>
    <lineage>
        <taxon>Bacteria</taxon>
        <taxon>Bacillati</taxon>
        <taxon>Actinomycetota</taxon>
        <taxon>Actinomycetes</taxon>
        <taxon>Kitasatosporales</taxon>
        <taxon>Streptomycetaceae</taxon>
        <taxon>Embleya</taxon>
    </lineage>
</organism>
<dbReference type="Pfam" id="PF01011">
    <property type="entry name" value="PQQ"/>
    <property type="match status" value="1"/>
</dbReference>
<dbReference type="Pfam" id="PF13360">
    <property type="entry name" value="PQQ_2"/>
    <property type="match status" value="1"/>
</dbReference>
<dbReference type="Proteomes" id="UP000190037">
    <property type="component" value="Unassembled WGS sequence"/>
</dbReference>
<comment type="caution">
    <text evidence="7">The sequence shown here is derived from an EMBL/GenBank/DDBJ whole genome shotgun (WGS) entry which is preliminary data.</text>
</comment>
<evidence type="ECO:0000313" key="8">
    <source>
        <dbReference type="Proteomes" id="UP000190037"/>
    </source>
</evidence>
<comment type="cofactor">
    <cofactor evidence="1">
        <name>pyrroloquinoline quinone</name>
        <dbReference type="ChEBI" id="CHEBI:58442"/>
    </cofactor>
</comment>
<dbReference type="InterPro" id="IPR011047">
    <property type="entry name" value="Quinoprotein_ADH-like_sf"/>
</dbReference>
<evidence type="ECO:0000256" key="3">
    <source>
        <dbReference type="ARBA" id="ARBA00023002"/>
    </source>
</evidence>